<keyword evidence="1" id="KW-0732">Signal</keyword>
<evidence type="ECO:0000256" key="1">
    <source>
        <dbReference type="SAM" id="SignalP"/>
    </source>
</evidence>
<dbReference type="EMBL" id="JAULSN010000003">
    <property type="protein sequence ID" value="KAK3376899.1"/>
    <property type="molecule type" value="Genomic_DNA"/>
</dbReference>
<gene>
    <name evidence="2" type="ORF">B0T24DRAFT_677757</name>
</gene>
<sequence length="96" mass="10456">MRLTTALLVGLGLCAMGGVLAQSACQTDWYLGPDDCICMNSTNGALLVTQTFRCCRSTGYKTAQSPQICGVDRDNRQDFKDCCKDLNQKSVIGHCR</sequence>
<accession>A0AAE0KHQ1</accession>
<comment type="caution">
    <text evidence="2">The sequence shown here is derived from an EMBL/GenBank/DDBJ whole genome shotgun (WGS) entry which is preliminary data.</text>
</comment>
<dbReference type="Proteomes" id="UP001287356">
    <property type="component" value="Unassembled WGS sequence"/>
</dbReference>
<evidence type="ECO:0000313" key="2">
    <source>
        <dbReference type="EMBL" id="KAK3376899.1"/>
    </source>
</evidence>
<name>A0AAE0KHQ1_9PEZI</name>
<feature type="chain" id="PRO_5042186326" evidence="1">
    <location>
        <begin position="22"/>
        <end position="96"/>
    </location>
</feature>
<organism evidence="2 3">
    <name type="scientific">Lasiosphaeria ovina</name>
    <dbReference type="NCBI Taxonomy" id="92902"/>
    <lineage>
        <taxon>Eukaryota</taxon>
        <taxon>Fungi</taxon>
        <taxon>Dikarya</taxon>
        <taxon>Ascomycota</taxon>
        <taxon>Pezizomycotina</taxon>
        <taxon>Sordariomycetes</taxon>
        <taxon>Sordariomycetidae</taxon>
        <taxon>Sordariales</taxon>
        <taxon>Lasiosphaeriaceae</taxon>
        <taxon>Lasiosphaeria</taxon>
    </lineage>
</organism>
<reference evidence="2" key="2">
    <citation type="submission" date="2023-06" db="EMBL/GenBank/DDBJ databases">
        <authorList>
            <consortium name="Lawrence Berkeley National Laboratory"/>
            <person name="Haridas S."/>
            <person name="Hensen N."/>
            <person name="Bonometti L."/>
            <person name="Westerberg I."/>
            <person name="Brannstrom I.O."/>
            <person name="Guillou S."/>
            <person name="Cros-Aarteil S."/>
            <person name="Calhoun S."/>
            <person name="Kuo A."/>
            <person name="Mondo S."/>
            <person name="Pangilinan J."/>
            <person name="Riley R."/>
            <person name="Labutti K."/>
            <person name="Andreopoulos B."/>
            <person name="Lipzen A."/>
            <person name="Chen C."/>
            <person name="Yanf M."/>
            <person name="Daum C."/>
            <person name="Ng V."/>
            <person name="Clum A."/>
            <person name="Steindorff A."/>
            <person name="Ohm R."/>
            <person name="Martin F."/>
            <person name="Silar P."/>
            <person name="Natvig D."/>
            <person name="Lalanne C."/>
            <person name="Gautier V."/>
            <person name="Ament-Velasquez S.L."/>
            <person name="Kruys A."/>
            <person name="Hutchinson M.I."/>
            <person name="Powell A.J."/>
            <person name="Barry K."/>
            <person name="Miller A.N."/>
            <person name="Grigoriev I.V."/>
            <person name="Debuchy R."/>
            <person name="Gladieux P."/>
            <person name="Thoren M.H."/>
            <person name="Johannesson H."/>
        </authorList>
    </citation>
    <scope>NUCLEOTIDE SEQUENCE</scope>
    <source>
        <strain evidence="2">CBS 958.72</strain>
    </source>
</reference>
<reference evidence="2" key="1">
    <citation type="journal article" date="2023" name="Mol. Phylogenet. Evol.">
        <title>Genome-scale phylogeny and comparative genomics of the fungal order Sordariales.</title>
        <authorList>
            <person name="Hensen N."/>
            <person name="Bonometti L."/>
            <person name="Westerberg I."/>
            <person name="Brannstrom I.O."/>
            <person name="Guillou S."/>
            <person name="Cros-Aarteil S."/>
            <person name="Calhoun S."/>
            <person name="Haridas S."/>
            <person name="Kuo A."/>
            <person name="Mondo S."/>
            <person name="Pangilinan J."/>
            <person name="Riley R."/>
            <person name="LaButti K."/>
            <person name="Andreopoulos B."/>
            <person name="Lipzen A."/>
            <person name="Chen C."/>
            <person name="Yan M."/>
            <person name="Daum C."/>
            <person name="Ng V."/>
            <person name="Clum A."/>
            <person name="Steindorff A."/>
            <person name="Ohm R.A."/>
            <person name="Martin F."/>
            <person name="Silar P."/>
            <person name="Natvig D.O."/>
            <person name="Lalanne C."/>
            <person name="Gautier V."/>
            <person name="Ament-Velasquez S.L."/>
            <person name="Kruys A."/>
            <person name="Hutchinson M.I."/>
            <person name="Powell A.J."/>
            <person name="Barry K."/>
            <person name="Miller A.N."/>
            <person name="Grigoriev I.V."/>
            <person name="Debuchy R."/>
            <person name="Gladieux P."/>
            <person name="Hiltunen Thoren M."/>
            <person name="Johannesson H."/>
        </authorList>
    </citation>
    <scope>NUCLEOTIDE SEQUENCE</scope>
    <source>
        <strain evidence="2">CBS 958.72</strain>
    </source>
</reference>
<proteinExistence type="predicted"/>
<protein>
    <submittedName>
        <fullName evidence="2">Uncharacterized protein</fullName>
    </submittedName>
</protein>
<feature type="signal peptide" evidence="1">
    <location>
        <begin position="1"/>
        <end position="21"/>
    </location>
</feature>
<dbReference type="AlphaFoldDB" id="A0AAE0KHQ1"/>
<keyword evidence="3" id="KW-1185">Reference proteome</keyword>
<evidence type="ECO:0000313" key="3">
    <source>
        <dbReference type="Proteomes" id="UP001287356"/>
    </source>
</evidence>